<dbReference type="RefSeq" id="WP_268905640.1">
    <property type="nucleotide sequence ID" value="NZ_CAJNOB010000034.1"/>
</dbReference>
<protein>
    <submittedName>
        <fullName evidence="2">Uncharacterized protein</fullName>
    </submittedName>
</protein>
<dbReference type="AlphaFoldDB" id="A0A8J2BQB4"/>
<name>A0A8J2BQB4_9BACT</name>
<comment type="caution">
    <text evidence="2">The sequence shown here is derived from an EMBL/GenBank/DDBJ whole genome shotgun (WGS) entry which is preliminary data.</text>
</comment>
<keyword evidence="3" id="KW-1185">Reference proteome</keyword>
<feature type="compositionally biased region" description="Basic residues" evidence="1">
    <location>
        <begin position="9"/>
        <end position="19"/>
    </location>
</feature>
<gene>
    <name evidence="2" type="ORF">MPNT_40175</name>
</gene>
<sequence length="42" mass="4260">MVVSMAGIRGRRKAAHAAHVRSGGDQLASRASVPETAGLDAT</sequence>
<evidence type="ECO:0000256" key="1">
    <source>
        <dbReference type="SAM" id="MobiDB-lite"/>
    </source>
</evidence>
<proteinExistence type="predicted"/>
<dbReference type="Proteomes" id="UP000663859">
    <property type="component" value="Unassembled WGS sequence"/>
</dbReference>
<organism evidence="2 3">
    <name type="scientific">Candidatus Methylacidithermus pantelleriae</name>
    <dbReference type="NCBI Taxonomy" id="2744239"/>
    <lineage>
        <taxon>Bacteria</taxon>
        <taxon>Pseudomonadati</taxon>
        <taxon>Verrucomicrobiota</taxon>
        <taxon>Methylacidiphilae</taxon>
        <taxon>Methylacidiphilales</taxon>
        <taxon>Methylacidiphilaceae</taxon>
        <taxon>Candidatus Methylacidithermus</taxon>
    </lineage>
</organism>
<evidence type="ECO:0000313" key="2">
    <source>
        <dbReference type="EMBL" id="CAF0701179.1"/>
    </source>
</evidence>
<feature type="region of interest" description="Disordered" evidence="1">
    <location>
        <begin position="1"/>
        <end position="42"/>
    </location>
</feature>
<accession>A0A8J2BQB4</accession>
<reference evidence="2" key="1">
    <citation type="submission" date="2021-02" db="EMBL/GenBank/DDBJ databases">
        <authorList>
            <person name="Cremers G."/>
            <person name="Picone N."/>
        </authorList>
    </citation>
    <scope>NUCLEOTIDE SEQUENCE</scope>
    <source>
        <strain evidence="2">PQ17</strain>
    </source>
</reference>
<dbReference type="EMBL" id="CAJNOB010000034">
    <property type="protein sequence ID" value="CAF0701179.1"/>
    <property type="molecule type" value="Genomic_DNA"/>
</dbReference>
<evidence type="ECO:0000313" key="3">
    <source>
        <dbReference type="Proteomes" id="UP000663859"/>
    </source>
</evidence>